<keyword evidence="5" id="KW-1185">Reference proteome</keyword>
<dbReference type="InterPro" id="IPR018391">
    <property type="entry name" value="PQQ_b-propeller_rpt"/>
</dbReference>
<evidence type="ECO:0000313" key="4">
    <source>
        <dbReference type="EMBL" id="WSB68661.1"/>
    </source>
</evidence>
<dbReference type="InterPro" id="IPR002372">
    <property type="entry name" value="PQQ_rpt_dom"/>
</dbReference>
<gene>
    <name evidence="4" type="ORF">OG863_12220</name>
</gene>
<keyword evidence="2" id="KW-1133">Transmembrane helix</keyword>
<dbReference type="SUPFAM" id="SSF50998">
    <property type="entry name" value="Quinoprotein alcohol dehydrogenase-like"/>
    <property type="match status" value="1"/>
</dbReference>
<evidence type="ECO:0000256" key="2">
    <source>
        <dbReference type="SAM" id="Phobius"/>
    </source>
</evidence>
<name>A0ABZ1FEQ5_9ACTN</name>
<dbReference type="PANTHER" id="PTHR34512:SF30">
    <property type="entry name" value="OUTER MEMBRANE PROTEIN ASSEMBLY FACTOR BAMB"/>
    <property type="match status" value="1"/>
</dbReference>
<feature type="region of interest" description="Disordered" evidence="1">
    <location>
        <begin position="1"/>
        <end position="116"/>
    </location>
</feature>
<dbReference type="EMBL" id="CP109106">
    <property type="protein sequence ID" value="WSB68661.1"/>
    <property type="molecule type" value="Genomic_DNA"/>
</dbReference>
<dbReference type="Gene3D" id="2.130.10.10">
    <property type="entry name" value="YVTN repeat-like/Quinoprotein amine dehydrogenase"/>
    <property type="match status" value="2"/>
</dbReference>
<keyword evidence="2" id="KW-0812">Transmembrane</keyword>
<feature type="domain" description="Pyrrolo-quinoline quinone repeat" evidence="3">
    <location>
        <begin position="242"/>
        <end position="518"/>
    </location>
</feature>
<dbReference type="Proteomes" id="UP001344251">
    <property type="component" value="Chromosome"/>
</dbReference>
<evidence type="ECO:0000313" key="5">
    <source>
        <dbReference type="Proteomes" id="UP001344251"/>
    </source>
</evidence>
<feature type="transmembrane region" description="Helical" evidence="2">
    <location>
        <begin position="125"/>
        <end position="147"/>
    </location>
</feature>
<proteinExistence type="predicted"/>
<dbReference type="InterPro" id="IPR015943">
    <property type="entry name" value="WD40/YVTN_repeat-like_dom_sf"/>
</dbReference>
<evidence type="ECO:0000259" key="3">
    <source>
        <dbReference type="Pfam" id="PF13360"/>
    </source>
</evidence>
<accession>A0ABZ1FEQ5</accession>
<dbReference type="PANTHER" id="PTHR34512">
    <property type="entry name" value="CELL SURFACE PROTEIN"/>
    <property type="match status" value="1"/>
</dbReference>
<evidence type="ECO:0000256" key="1">
    <source>
        <dbReference type="SAM" id="MobiDB-lite"/>
    </source>
</evidence>
<reference evidence="4 5" key="1">
    <citation type="submission" date="2022-10" db="EMBL/GenBank/DDBJ databases">
        <title>The complete genomes of actinobacterial strains from the NBC collection.</title>
        <authorList>
            <person name="Joergensen T.S."/>
            <person name="Alvarez Arevalo M."/>
            <person name="Sterndorff E.B."/>
            <person name="Faurdal D."/>
            <person name="Vuksanovic O."/>
            <person name="Mourched A.-S."/>
            <person name="Charusanti P."/>
            <person name="Shaw S."/>
            <person name="Blin K."/>
            <person name="Weber T."/>
        </authorList>
    </citation>
    <scope>NUCLEOTIDE SEQUENCE [LARGE SCALE GENOMIC DNA]</scope>
    <source>
        <strain evidence="4 5">NBC 01774</strain>
    </source>
</reference>
<feature type="compositionally biased region" description="Low complexity" evidence="1">
    <location>
        <begin position="48"/>
        <end position="63"/>
    </location>
</feature>
<dbReference type="RefSeq" id="WP_326618160.1">
    <property type="nucleotide sequence ID" value="NZ_CP109106.1"/>
</dbReference>
<organism evidence="4 5">
    <name type="scientific">Streptomyces decoyicus</name>
    <dbReference type="NCBI Taxonomy" id="249567"/>
    <lineage>
        <taxon>Bacteria</taxon>
        <taxon>Bacillati</taxon>
        <taxon>Actinomycetota</taxon>
        <taxon>Actinomycetes</taxon>
        <taxon>Kitasatosporales</taxon>
        <taxon>Streptomycetaceae</taxon>
        <taxon>Streptomyces</taxon>
    </lineage>
</organism>
<feature type="compositionally biased region" description="Low complexity" evidence="1">
    <location>
        <begin position="1"/>
        <end position="17"/>
    </location>
</feature>
<sequence>MSADGTPGAQGPAGRQPQAPPPSGGVSWQKAEPQQGYGFPQQAPPPAQGHGSAPFGQPAYGAPQQPPPPPAGGVAPGYGGAPGPQAAPGLRQSPPAPFPAQGQYPAQVPYGAPAPPPAKKGKAGLIVLLVVALAVLSGAGVGAWYLLAGSSSDDAVLWSQPSYKGGKRLPGEMSKEVEGTWITDKTVVQTLPDGVKAYDVATGKRMWATPLPGDSNTVCSAPSQSAGGIGIVAYGEAGACDHLVAYDLGTGKQMWTKGLKKRSKAKPGSDGRFQPGDSGAPDTRDASYARSGDVVIAQVWGTTQALKISDGSPAWEPEESGKCGGAGEYTGGKALIRVRNCSTKPLDGVQYDEVSLMDPATGKAKWTYTFHPEKGRYNPGMSNGGEVISTDPVVLYPEREDMGLIALDNQTGKLRSRFSPNTPAEYVQSQSPEGTPWMEDGAFGNTFVVGASEGSNKGQLLAAYDLDSGKLLWKTKADKSRDYYPLPGAVGDKILAYARNNSKDKGPELVEYDPKTGTPHTLVEYPAEVDEGLDLSARPYWRDGRLYMTAIGSADMIVGTKTYAMVALKLHQ</sequence>
<dbReference type="SMART" id="SM00564">
    <property type="entry name" value="PQQ"/>
    <property type="match status" value="4"/>
</dbReference>
<dbReference type="Pfam" id="PF13360">
    <property type="entry name" value="PQQ_2"/>
    <property type="match status" value="1"/>
</dbReference>
<feature type="region of interest" description="Disordered" evidence="1">
    <location>
        <begin position="258"/>
        <end position="287"/>
    </location>
</feature>
<dbReference type="InterPro" id="IPR011047">
    <property type="entry name" value="Quinoprotein_ADH-like_sf"/>
</dbReference>
<protein>
    <submittedName>
        <fullName evidence="4">PQQ-binding-like beta-propeller repeat protein</fullName>
    </submittedName>
</protein>
<keyword evidence="2" id="KW-0472">Membrane</keyword>